<dbReference type="Proteomes" id="UP000596742">
    <property type="component" value="Unassembled WGS sequence"/>
</dbReference>
<protein>
    <submittedName>
        <fullName evidence="2">Uncharacterized protein</fullName>
    </submittedName>
</protein>
<evidence type="ECO:0000313" key="2">
    <source>
        <dbReference type="EMBL" id="VDI53869.1"/>
    </source>
</evidence>
<dbReference type="AlphaFoldDB" id="A0A8B6FT62"/>
<feature type="region of interest" description="Disordered" evidence="1">
    <location>
        <begin position="65"/>
        <end position="84"/>
    </location>
</feature>
<comment type="caution">
    <text evidence="2">The sequence shown here is derived from an EMBL/GenBank/DDBJ whole genome shotgun (WGS) entry which is preliminary data.</text>
</comment>
<proteinExistence type="predicted"/>
<evidence type="ECO:0000313" key="3">
    <source>
        <dbReference type="Proteomes" id="UP000596742"/>
    </source>
</evidence>
<organism evidence="2 3">
    <name type="scientific">Mytilus galloprovincialis</name>
    <name type="common">Mediterranean mussel</name>
    <dbReference type="NCBI Taxonomy" id="29158"/>
    <lineage>
        <taxon>Eukaryota</taxon>
        <taxon>Metazoa</taxon>
        <taxon>Spiralia</taxon>
        <taxon>Lophotrochozoa</taxon>
        <taxon>Mollusca</taxon>
        <taxon>Bivalvia</taxon>
        <taxon>Autobranchia</taxon>
        <taxon>Pteriomorphia</taxon>
        <taxon>Mytilida</taxon>
        <taxon>Mytiloidea</taxon>
        <taxon>Mytilidae</taxon>
        <taxon>Mytilinae</taxon>
        <taxon>Mytilus</taxon>
    </lineage>
</organism>
<dbReference type="OrthoDB" id="10379329at2759"/>
<dbReference type="EMBL" id="UYJE01007340">
    <property type="protein sequence ID" value="VDI53869.1"/>
    <property type="molecule type" value="Genomic_DNA"/>
</dbReference>
<keyword evidence="3" id="KW-1185">Reference proteome</keyword>
<accession>A0A8B6FT62</accession>
<sequence length="316" mass="35659">MIAPLHVRGHLVFYDFVLEAARRHFVISREKANSVNLRSFFIAEDDFKFGKECWELQTSFTRYSGSSGHDYNEKMPTQRSRVRRRVAPTDLRDVDPVPVIPDIVAPQPRRRKRARANTTQVPADRPVQPQTKIAAAMISQLKDSGVQLTVNREPVTTNFLTNYLTDGVSHDNTGRRDLHNAEPIQIAESGPNSSYVLAPPLVTDPDVLAYTGQDTVEGSSQALGIDNSAMGKTATYILQNTLPLGFNVDEKIRRDIWSDLYLDLIKLLPNFNEEENDDILFSTKSVKISTTAKAKQLTNIHLWTAAFRYIYVYSSC</sequence>
<reference evidence="2" key="1">
    <citation type="submission" date="2018-11" db="EMBL/GenBank/DDBJ databases">
        <authorList>
            <person name="Alioto T."/>
            <person name="Alioto T."/>
        </authorList>
    </citation>
    <scope>NUCLEOTIDE SEQUENCE</scope>
</reference>
<name>A0A8B6FT62_MYTGA</name>
<feature type="compositionally biased region" description="Polar residues" evidence="1">
    <location>
        <begin position="65"/>
        <end position="79"/>
    </location>
</feature>
<evidence type="ECO:0000256" key="1">
    <source>
        <dbReference type="SAM" id="MobiDB-lite"/>
    </source>
</evidence>
<gene>
    <name evidence="2" type="ORF">MGAL_10B049135</name>
</gene>